<name>A0A8D5JDS2_9BACT</name>
<keyword evidence="3" id="KW-1185">Reference proteome</keyword>
<dbReference type="NCBIfam" id="NF001696">
    <property type="entry name" value="PRK00451.1"/>
    <property type="match status" value="1"/>
</dbReference>
<gene>
    <name evidence="2" type="ORF">DGMP_21810</name>
</gene>
<feature type="domain" description="Glycine cleavage system P-protein N-terminal" evidence="1">
    <location>
        <begin position="11"/>
        <end position="460"/>
    </location>
</feature>
<dbReference type="KEGG" id="dbk:DGMP_21810"/>
<dbReference type="GO" id="GO:0004375">
    <property type="term" value="F:glycine dehydrogenase (decarboxylating) activity"/>
    <property type="evidence" value="ECO:0007669"/>
    <property type="project" value="InterPro"/>
</dbReference>
<evidence type="ECO:0000259" key="1">
    <source>
        <dbReference type="Pfam" id="PF02347"/>
    </source>
</evidence>
<dbReference type="Pfam" id="PF02347">
    <property type="entry name" value="GDC-P"/>
    <property type="match status" value="1"/>
</dbReference>
<evidence type="ECO:0000313" key="3">
    <source>
        <dbReference type="Proteomes" id="UP000826725"/>
    </source>
</evidence>
<dbReference type="EMBL" id="AP024086">
    <property type="protein sequence ID" value="BCL61488.1"/>
    <property type="molecule type" value="Genomic_DNA"/>
</dbReference>
<dbReference type="GO" id="GO:0009116">
    <property type="term" value="P:nucleoside metabolic process"/>
    <property type="evidence" value="ECO:0007669"/>
    <property type="project" value="InterPro"/>
</dbReference>
<dbReference type="InterPro" id="IPR023010">
    <property type="entry name" value="GcvPA"/>
</dbReference>
<proteinExistence type="predicted"/>
<dbReference type="AlphaFoldDB" id="A0A8D5JDS2"/>
<reference evidence="2" key="1">
    <citation type="submission" date="2020-09" db="EMBL/GenBank/DDBJ databases">
        <title>Desulfogranum mesoprofundum gen. nov., sp. nov., a novel mesophilic, sulfate-reducing chemolithoautotroph isolated from a deep-sea hydrothermal vent chimney in the Suiyo Seamount.</title>
        <authorList>
            <person name="Hashimoto Y."/>
            <person name="Nakagawa S."/>
        </authorList>
    </citation>
    <scope>NUCLEOTIDE SEQUENCE</scope>
    <source>
        <strain evidence="2">KT2</strain>
    </source>
</reference>
<dbReference type="PANTHER" id="PTHR42806">
    <property type="entry name" value="GLYCINE CLEAVAGE SYSTEM P-PROTEIN"/>
    <property type="match status" value="1"/>
</dbReference>
<dbReference type="PANTHER" id="PTHR42806:SF1">
    <property type="entry name" value="GLYCINE DEHYDROGENASE (DECARBOXYLATING)"/>
    <property type="match status" value="1"/>
</dbReference>
<sequence length="467" mass="51454">MAINGFKNHPYIPNSVPEVQQQMLAELGLESLEDLHAEVPEALKLKDNMSLPKAIPSEFELRKHVEKLLAKNSNCTENLNFLGAGCWQHYVPAICDEINSRGEFLTAYGGEMYNDFGRFQALFEYQSMMAELLDMDVVNVPTMDWAQAAATSLRMASRITDRKEFLIPELMDLEKFLIMKNYCGPDITLIRVGHDAASGQLDLEDLRSKLTPDTAGIYFENPSFLGFIEQQGKAIAEMVHAVGGLSVVGVDPSSLGVLAPPSSYGADIVCGDLQPLGMHMNYGGGQAGFIATPDEEKFVMEFPSRLFGIVPTRVEGEYGFDDIAYDRTSFGHHREHGKEYVGTQAALWGITAGVYLATMGPAGMKELGQTILQKNQYAIAEIDQIAGVRGSRFTSQGFKEFVVDFNDTGKSVAEINKRLLGNKIFGGKDLSRDFPTLGQCALFCVTEIHTREEIDSLVQAITRIVCS</sequence>
<evidence type="ECO:0000313" key="2">
    <source>
        <dbReference type="EMBL" id="BCL61488.1"/>
    </source>
</evidence>
<dbReference type="InterPro" id="IPR049315">
    <property type="entry name" value="GDC-P_N"/>
</dbReference>
<accession>A0A8D5JDS2</accession>
<protein>
    <submittedName>
        <fullName evidence="2">Glycine dehydrogenase</fullName>
    </submittedName>
</protein>
<organism evidence="2 3">
    <name type="scientific">Desulfomarina profundi</name>
    <dbReference type="NCBI Taxonomy" id="2772557"/>
    <lineage>
        <taxon>Bacteria</taxon>
        <taxon>Pseudomonadati</taxon>
        <taxon>Thermodesulfobacteriota</taxon>
        <taxon>Desulfobulbia</taxon>
        <taxon>Desulfobulbales</taxon>
        <taxon>Desulfobulbaceae</taxon>
        <taxon>Desulfomarina</taxon>
    </lineage>
</organism>
<dbReference type="Proteomes" id="UP000826725">
    <property type="component" value="Chromosome"/>
</dbReference>
<dbReference type="RefSeq" id="WP_228853936.1">
    <property type="nucleotide sequence ID" value="NZ_AP024086.1"/>
</dbReference>